<dbReference type="Proteomes" id="UP000320876">
    <property type="component" value="Unassembled WGS sequence"/>
</dbReference>
<gene>
    <name evidence="1" type="ORF">FB471_4562</name>
</gene>
<evidence type="ECO:0000313" key="2">
    <source>
        <dbReference type="Proteomes" id="UP000320876"/>
    </source>
</evidence>
<keyword evidence="2" id="KW-1185">Reference proteome</keyword>
<sequence>MDNQLRGTAVKQPEDEASLRQMFELFRADALCTRQSIELIEKVAEQGATTP</sequence>
<dbReference type="AlphaFoldDB" id="A0A542DNS1"/>
<name>A0A542DNS1_AMYCI</name>
<evidence type="ECO:0000313" key="1">
    <source>
        <dbReference type="EMBL" id="TQJ04753.1"/>
    </source>
</evidence>
<protein>
    <submittedName>
        <fullName evidence="1">Uncharacterized protein</fullName>
    </submittedName>
</protein>
<dbReference type="EMBL" id="VFML01000001">
    <property type="protein sequence ID" value="TQJ04753.1"/>
    <property type="molecule type" value="Genomic_DNA"/>
</dbReference>
<organism evidence="1 2">
    <name type="scientific">Amycolatopsis cihanbeyliensis</name>
    <dbReference type="NCBI Taxonomy" id="1128664"/>
    <lineage>
        <taxon>Bacteria</taxon>
        <taxon>Bacillati</taxon>
        <taxon>Actinomycetota</taxon>
        <taxon>Actinomycetes</taxon>
        <taxon>Pseudonocardiales</taxon>
        <taxon>Pseudonocardiaceae</taxon>
        <taxon>Amycolatopsis</taxon>
    </lineage>
</organism>
<accession>A0A542DNS1</accession>
<reference evidence="1 2" key="1">
    <citation type="submission" date="2019-06" db="EMBL/GenBank/DDBJ databases">
        <title>Sequencing the genomes of 1000 actinobacteria strains.</title>
        <authorList>
            <person name="Klenk H.-P."/>
        </authorList>
    </citation>
    <scope>NUCLEOTIDE SEQUENCE [LARGE SCALE GENOMIC DNA]</scope>
    <source>
        <strain evidence="1 2">DSM 45679</strain>
    </source>
</reference>
<comment type="caution">
    <text evidence="1">The sequence shown here is derived from an EMBL/GenBank/DDBJ whole genome shotgun (WGS) entry which is preliminary data.</text>
</comment>
<proteinExistence type="predicted"/>